<evidence type="ECO:0000256" key="6">
    <source>
        <dbReference type="ARBA" id="ARBA00022737"/>
    </source>
</evidence>
<dbReference type="SMART" id="SM00155">
    <property type="entry name" value="PLDc"/>
    <property type="match status" value="2"/>
</dbReference>
<evidence type="ECO:0000313" key="11">
    <source>
        <dbReference type="EMBL" id="MBY8821649.1"/>
    </source>
</evidence>
<reference evidence="11 12" key="1">
    <citation type="submission" date="2021-08" db="EMBL/GenBank/DDBJ databases">
        <authorList>
            <person name="Tuo L."/>
        </authorList>
    </citation>
    <scope>NUCLEOTIDE SEQUENCE [LARGE SCALE GENOMIC DNA]</scope>
    <source>
        <strain evidence="11 12">JCM 31229</strain>
    </source>
</reference>
<proteinExistence type="predicted"/>
<evidence type="ECO:0000256" key="9">
    <source>
        <dbReference type="ARBA" id="ARBA00029594"/>
    </source>
</evidence>
<dbReference type="SUPFAM" id="SSF56024">
    <property type="entry name" value="Phospholipase D/nuclease"/>
    <property type="match status" value="2"/>
</dbReference>
<keyword evidence="5" id="KW-0964">Secreted</keyword>
<evidence type="ECO:0000256" key="4">
    <source>
        <dbReference type="ARBA" id="ARBA00018392"/>
    </source>
</evidence>
<dbReference type="InterPro" id="IPR001736">
    <property type="entry name" value="PLipase_D/transphosphatidylase"/>
</dbReference>
<dbReference type="PANTHER" id="PTHR18896">
    <property type="entry name" value="PHOSPHOLIPASE D"/>
    <property type="match status" value="1"/>
</dbReference>
<evidence type="ECO:0000256" key="5">
    <source>
        <dbReference type="ARBA" id="ARBA00022525"/>
    </source>
</evidence>
<comment type="caution">
    <text evidence="11">The sequence shown here is derived from an EMBL/GenBank/DDBJ whole genome shotgun (WGS) entry which is preliminary data.</text>
</comment>
<comment type="subcellular location">
    <subcellularLocation>
        <location evidence="3">Secreted</location>
    </subcellularLocation>
</comment>
<evidence type="ECO:0000259" key="10">
    <source>
        <dbReference type="PROSITE" id="PS50035"/>
    </source>
</evidence>
<keyword evidence="8" id="KW-0443">Lipid metabolism</keyword>
<dbReference type="PANTHER" id="PTHR18896:SF76">
    <property type="entry name" value="PHOSPHOLIPASE"/>
    <property type="match status" value="1"/>
</dbReference>
<comment type="function">
    <text evidence="2">Could be a virulence factor.</text>
</comment>
<evidence type="ECO:0000256" key="7">
    <source>
        <dbReference type="ARBA" id="ARBA00022801"/>
    </source>
</evidence>
<dbReference type="EMBL" id="JAINVV010000003">
    <property type="protein sequence ID" value="MBY8821649.1"/>
    <property type="molecule type" value="Genomic_DNA"/>
</dbReference>
<dbReference type="Pfam" id="PF00614">
    <property type="entry name" value="PLDc"/>
    <property type="match status" value="1"/>
</dbReference>
<dbReference type="Pfam" id="PF13091">
    <property type="entry name" value="PLDc_2"/>
    <property type="match status" value="1"/>
</dbReference>
<keyword evidence="12" id="KW-1185">Reference proteome</keyword>
<dbReference type="RefSeq" id="WP_222988747.1">
    <property type="nucleotide sequence ID" value="NZ_JAINVV010000003.1"/>
</dbReference>
<keyword evidence="6" id="KW-0677">Repeat</keyword>
<feature type="domain" description="PLD phosphodiesterase" evidence="10">
    <location>
        <begin position="345"/>
        <end position="372"/>
    </location>
</feature>
<dbReference type="CDD" id="cd09143">
    <property type="entry name" value="PLDc_vPLD1_2_like_bac_2"/>
    <property type="match status" value="1"/>
</dbReference>
<feature type="domain" description="PLD phosphodiesterase" evidence="10">
    <location>
        <begin position="131"/>
        <end position="158"/>
    </location>
</feature>
<name>A0ABS7PK40_9SPHN</name>
<comment type="catalytic activity">
    <reaction evidence="1">
        <text>a 1,2-diacyl-sn-glycero-3-phosphocholine + H2O = a 1,2-diacyl-sn-glycero-3-phosphate + choline + H(+)</text>
        <dbReference type="Rhea" id="RHEA:14445"/>
        <dbReference type="ChEBI" id="CHEBI:15354"/>
        <dbReference type="ChEBI" id="CHEBI:15377"/>
        <dbReference type="ChEBI" id="CHEBI:15378"/>
        <dbReference type="ChEBI" id="CHEBI:57643"/>
        <dbReference type="ChEBI" id="CHEBI:58608"/>
        <dbReference type="EC" id="3.1.4.4"/>
    </reaction>
</comment>
<dbReference type="InterPro" id="IPR015679">
    <property type="entry name" value="PLipase_D_fam"/>
</dbReference>
<protein>
    <recommendedName>
        <fullName evidence="4">Phospholipase D</fullName>
    </recommendedName>
    <alternativeName>
        <fullName evidence="9">Choline phosphatase</fullName>
    </alternativeName>
</protein>
<gene>
    <name evidence="11" type="ORF">K7G82_05055</name>
</gene>
<evidence type="ECO:0000256" key="8">
    <source>
        <dbReference type="ARBA" id="ARBA00023098"/>
    </source>
</evidence>
<dbReference type="InterPro" id="IPR025202">
    <property type="entry name" value="PLD-like_dom"/>
</dbReference>
<organism evidence="11 12">
    <name type="scientific">Sphingomonas colocasiae</name>
    <dbReference type="NCBI Taxonomy" id="1848973"/>
    <lineage>
        <taxon>Bacteria</taxon>
        <taxon>Pseudomonadati</taxon>
        <taxon>Pseudomonadota</taxon>
        <taxon>Alphaproteobacteria</taxon>
        <taxon>Sphingomonadales</taxon>
        <taxon>Sphingomonadaceae</taxon>
        <taxon>Sphingomonas</taxon>
    </lineage>
</organism>
<sequence>MSGGDPKQSVIEPGRNCWQVARADRAAVIVDACDYFHVARQAMEKARHRILLIGWDFDARIELEREKGKQGQTLGALLLDIARRRPEIAIDILKWDVGALKQLGRGASLLMLGRWAMTRQITFKFDSAHPTGCSHHQKIVVIDDSFAVCGGIDMTGDRWDTSAHRDDDPCRRRPAGQPYGPWHDVTMVVDGAAAKALAELGHDRWQVATGEDLPPIPQDNDPWPDDLEPQFRDVDIAIARTRAEYRQVAEVREIEALWLDLIADAKRFLYIENQYFTSGKLAAAIARRMQEPHPPEIVMVNPVSADGWLEQKAMDGARVKLVRAIEAIDSSRRFRIYTPKTVRGDDIYVHAKVMIVDDRVLRIGSSNMNNRSLGLDSECDLALDCRLPGNGDCTAAIAAMRTRLLAEHLGVTEDAVAEKLAETGSLIETIEALRGHRKTLAPLILEEPDAVEDFIAENELLDPERPEEMFEAPAKRGLFRRWRRRTLR</sequence>
<dbReference type="Gene3D" id="3.30.870.10">
    <property type="entry name" value="Endonuclease Chain A"/>
    <property type="match status" value="2"/>
</dbReference>
<accession>A0ABS7PK40</accession>
<evidence type="ECO:0000256" key="3">
    <source>
        <dbReference type="ARBA" id="ARBA00004613"/>
    </source>
</evidence>
<evidence type="ECO:0000256" key="2">
    <source>
        <dbReference type="ARBA" id="ARBA00003145"/>
    </source>
</evidence>
<dbReference type="PROSITE" id="PS50035">
    <property type="entry name" value="PLD"/>
    <property type="match status" value="2"/>
</dbReference>
<dbReference type="CDD" id="cd09140">
    <property type="entry name" value="PLDc_vPLD1_2_like_bac_1"/>
    <property type="match status" value="1"/>
</dbReference>
<keyword evidence="7" id="KW-0378">Hydrolase</keyword>
<evidence type="ECO:0000313" key="12">
    <source>
        <dbReference type="Proteomes" id="UP000706039"/>
    </source>
</evidence>
<evidence type="ECO:0000256" key="1">
    <source>
        <dbReference type="ARBA" id="ARBA00000798"/>
    </source>
</evidence>
<dbReference type="Proteomes" id="UP000706039">
    <property type="component" value="Unassembled WGS sequence"/>
</dbReference>